<evidence type="ECO:0000313" key="4">
    <source>
        <dbReference type="Proteomes" id="UP000269199"/>
    </source>
</evidence>
<dbReference type="SUPFAM" id="SSF53383">
    <property type="entry name" value="PLP-dependent transferases"/>
    <property type="match status" value="1"/>
</dbReference>
<sequence length="382" mass="42152">MEQEWIKLSDPDVSTRELEAVTRVLVSSGLSAGPVVESFENEFASYLGRTYGVTAASGTVALMLALRAMGIRAGDEVIASAYSWHQIVHAITLVGATPVFADIDYWSGNLAPHKVADKISQRTRAIVVGNCNGHPAAWAEFRQLAQAHGLRLIEDSTEAIGSRYQGRVVGNFGDIAIFDFSQPSALCCGEGAMLVTDDPELASELHYMRNRNLADRQSIAVASRVPMQASMSDLSAAIGIAQLERLDEILMRRKQVEAYYLEHVQFFEGIKPPYIGPDVEEVYWMLYLVHLGTRFTRTMRNQIIEDLASQEVEAAAWCQPLHQQFYYSRFGCKRGDLLLTEKIADRCIALPLHGHLNTDEVHFIVQAAKDASSNVGAGAAIY</sequence>
<gene>
    <name evidence="3" type="ORF">RC54_12800</name>
</gene>
<protein>
    <submittedName>
        <fullName evidence="3">DegT/DnrJ/EryC1/StrS family aminotransferase</fullName>
    </submittedName>
</protein>
<evidence type="ECO:0000256" key="1">
    <source>
        <dbReference type="ARBA" id="ARBA00037999"/>
    </source>
</evidence>
<dbReference type="Gene3D" id="3.40.640.10">
    <property type="entry name" value="Type I PLP-dependent aspartate aminotransferase-like (Major domain)"/>
    <property type="match status" value="1"/>
</dbReference>
<proteinExistence type="inferred from homology"/>
<keyword evidence="3" id="KW-0808">Transferase</keyword>
<evidence type="ECO:0000256" key="2">
    <source>
        <dbReference type="RuleBase" id="RU004508"/>
    </source>
</evidence>
<keyword evidence="3" id="KW-0032">Aminotransferase</keyword>
<dbReference type="AlphaFoldDB" id="A0AAD0XHK8"/>
<comment type="similarity">
    <text evidence="1 2">Belongs to the DegT/DnrJ/EryC1 family.</text>
</comment>
<dbReference type="GO" id="GO:0000271">
    <property type="term" value="P:polysaccharide biosynthetic process"/>
    <property type="evidence" value="ECO:0007669"/>
    <property type="project" value="TreeGrafter"/>
</dbReference>
<dbReference type="InterPro" id="IPR015421">
    <property type="entry name" value="PyrdxlP-dep_Trfase_major"/>
</dbReference>
<dbReference type="Gene3D" id="3.90.1150.10">
    <property type="entry name" value="Aspartate Aminotransferase, domain 1"/>
    <property type="match status" value="1"/>
</dbReference>
<dbReference type="Proteomes" id="UP000269199">
    <property type="component" value="Chromosome"/>
</dbReference>
<dbReference type="EMBL" id="CP024996">
    <property type="protein sequence ID" value="AYR24650.1"/>
    <property type="molecule type" value="Genomic_DNA"/>
</dbReference>
<accession>A0AAD0XHK8</accession>
<dbReference type="InterPro" id="IPR015424">
    <property type="entry name" value="PyrdxlP-dep_Trfase"/>
</dbReference>
<dbReference type="PANTHER" id="PTHR30244">
    <property type="entry name" value="TRANSAMINASE"/>
    <property type="match status" value="1"/>
</dbReference>
<dbReference type="PANTHER" id="PTHR30244:SF34">
    <property type="entry name" value="DTDP-4-AMINO-4,6-DIDEOXYGALACTOSE TRANSAMINASE"/>
    <property type="match status" value="1"/>
</dbReference>
<dbReference type="InterPro" id="IPR015422">
    <property type="entry name" value="PyrdxlP-dep_Trfase_small"/>
</dbReference>
<dbReference type="PIRSF" id="PIRSF000390">
    <property type="entry name" value="PLP_StrS"/>
    <property type="match status" value="1"/>
</dbReference>
<dbReference type="InterPro" id="IPR000653">
    <property type="entry name" value="DegT/StrS_aminotransferase"/>
</dbReference>
<dbReference type="RefSeq" id="WP_058895562.1">
    <property type="nucleotide sequence ID" value="NZ_CP024996.1"/>
</dbReference>
<evidence type="ECO:0000313" key="3">
    <source>
        <dbReference type="EMBL" id="AYR24650.1"/>
    </source>
</evidence>
<dbReference type="CDD" id="cd00616">
    <property type="entry name" value="AHBA_syn"/>
    <property type="match status" value="1"/>
</dbReference>
<reference evidence="3 4" key="1">
    <citation type="submission" date="2017-11" db="EMBL/GenBank/DDBJ databases">
        <title>Complete genome sequence of Herbaspirillum rubrisubalbicans DSM 11543.</title>
        <authorList>
            <person name="Chen M."/>
            <person name="An Q."/>
        </authorList>
    </citation>
    <scope>NUCLEOTIDE SEQUENCE [LARGE SCALE GENOMIC DNA]</scope>
    <source>
        <strain evidence="3 4">DSM 11543</strain>
    </source>
</reference>
<organism evidence="3 4">
    <name type="scientific">Herbaspirillum rubrisubalbicans</name>
    <dbReference type="NCBI Taxonomy" id="80842"/>
    <lineage>
        <taxon>Bacteria</taxon>
        <taxon>Pseudomonadati</taxon>
        <taxon>Pseudomonadota</taxon>
        <taxon>Betaproteobacteria</taxon>
        <taxon>Burkholderiales</taxon>
        <taxon>Oxalobacteraceae</taxon>
        <taxon>Herbaspirillum</taxon>
    </lineage>
</organism>
<dbReference type="Pfam" id="PF01041">
    <property type="entry name" value="DegT_DnrJ_EryC1"/>
    <property type="match status" value="1"/>
</dbReference>
<dbReference type="GO" id="GO:0008483">
    <property type="term" value="F:transaminase activity"/>
    <property type="evidence" value="ECO:0007669"/>
    <property type="project" value="UniProtKB-KW"/>
</dbReference>
<name>A0AAD0XHK8_9BURK</name>
<keyword evidence="2" id="KW-0663">Pyridoxal phosphate</keyword>
<dbReference type="GO" id="GO:0030170">
    <property type="term" value="F:pyridoxal phosphate binding"/>
    <property type="evidence" value="ECO:0007669"/>
    <property type="project" value="TreeGrafter"/>
</dbReference>